<sequence>MSWAALSEVRKGVATVMDILEATNFKKGTVAYAKKKFDLRAAIRDVVSQLEPTASEKGLSIELSIGEGEFLFEGDEDKLKRHVIRNLIDNAIKYTPRGVVKVVLTDGSVIRFIVEDNGKPMAGVSGRSPMATARARCSSWSFRLREGNFPSRHTDNR</sequence>
<dbReference type="InterPro" id="IPR003594">
    <property type="entry name" value="HATPase_dom"/>
</dbReference>
<keyword evidence="1" id="KW-0597">Phosphoprotein</keyword>
<reference evidence="3 4" key="1">
    <citation type="journal article" date="2015" name="Nature">
        <title>rRNA introns, odd ribosomes, and small enigmatic genomes across a large radiation of phyla.</title>
        <authorList>
            <person name="Brown C.T."/>
            <person name="Hug L.A."/>
            <person name="Thomas B.C."/>
            <person name="Sharon I."/>
            <person name="Castelle C.J."/>
            <person name="Singh A."/>
            <person name="Wilkins M.J."/>
            <person name="Williams K.H."/>
            <person name="Banfield J.F."/>
        </authorList>
    </citation>
    <scope>NUCLEOTIDE SEQUENCE [LARGE SCALE GENOMIC DNA]</scope>
</reference>
<evidence type="ECO:0000313" key="3">
    <source>
        <dbReference type="EMBL" id="KKW17368.1"/>
    </source>
</evidence>
<keyword evidence="3" id="KW-0418">Kinase</keyword>
<dbReference type="Proteomes" id="UP000034057">
    <property type="component" value="Unassembled WGS sequence"/>
</dbReference>
<evidence type="ECO:0000313" key="4">
    <source>
        <dbReference type="Proteomes" id="UP000034057"/>
    </source>
</evidence>
<protein>
    <submittedName>
        <fullName evidence="3">Multi-sensor hybrid histidine kinase</fullName>
    </submittedName>
</protein>
<dbReference type="PANTHER" id="PTHR43547">
    <property type="entry name" value="TWO-COMPONENT HISTIDINE KINASE"/>
    <property type="match status" value="1"/>
</dbReference>
<dbReference type="EMBL" id="LCQO01000038">
    <property type="protein sequence ID" value="KKW17368.1"/>
    <property type="molecule type" value="Genomic_DNA"/>
</dbReference>
<evidence type="ECO:0000259" key="2">
    <source>
        <dbReference type="Pfam" id="PF02518"/>
    </source>
</evidence>
<dbReference type="Pfam" id="PF02518">
    <property type="entry name" value="HATPase_c"/>
    <property type="match status" value="1"/>
</dbReference>
<keyword evidence="3" id="KW-0808">Transferase</keyword>
<proteinExistence type="predicted"/>
<name>A0A0G1WF08_9BACT</name>
<feature type="domain" description="Histidine kinase/HSP90-like ATPase" evidence="2">
    <location>
        <begin position="74"/>
        <end position="121"/>
    </location>
</feature>
<dbReference type="GO" id="GO:0000155">
    <property type="term" value="F:phosphorelay sensor kinase activity"/>
    <property type="evidence" value="ECO:0007669"/>
    <property type="project" value="TreeGrafter"/>
</dbReference>
<evidence type="ECO:0000256" key="1">
    <source>
        <dbReference type="ARBA" id="ARBA00022553"/>
    </source>
</evidence>
<dbReference type="PANTHER" id="PTHR43547:SF2">
    <property type="entry name" value="HYBRID SIGNAL TRANSDUCTION HISTIDINE KINASE C"/>
    <property type="match status" value="1"/>
</dbReference>
<dbReference type="InterPro" id="IPR036890">
    <property type="entry name" value="HATPase_C_sf"/>
</dbReference>
<dbReference type="CDD" id="cd00075">
    <property type="entry name" value="HATPase"/>
    <property type="match status" value="1"/>
</dbReference>
<comment type="caution">
    <text evidence="3">The sequence shown here is derived from an EMBL/GenBank/DDBJ whole genome shotgun (WGS) entry which is preliminary data.</text>
</comment>
<dbReference type="AlphaFoldDB" id="A0A0G1WF08"/>
<dbReference type="SUPFAM" id="SSF55874">
    <property type="entry name" value="ATPase domain of HSP90 chaperone/DNA topoisomerase II/histidine kinase"/>
    <property type="match status" value="1"/>
</dbReference>
<organism evidence="3 4">
    <name type="scientific">Candidatus Kaiserbacteria bacterium GW2011_GWA1_50_28</name>
    <dbReference type="NCBI Taxonomy" id="1618668"/>
    <lineage>
        <taxon>Bacteria</taxon>
        <taxon>Candidatus Kaiseribacteriota</taxon>
    </lineage>
</organism>
<gene>
    <name evidence="3" type="ORF">UY59_C0038G0005</name>
</gene>
<dbReference type="Gene3D" id="3.30.565.10">
    <property type="entry name" value="Histidine kinase-like ATPase, C-terminal domain"/>
    <property type="match status" value="1"/>
</dbReference>
<accession>A0A0G1WF08</accession>